<dbReference type="PROSITE" id="PS50119">
    <property type="entry name" value="ZF_BBOX"/>
    <property type="match status" value="1"/>
</dbReference>
<dbReference type="SUPFAM" id="SSF57850">
    <property type="entry name" value="RING/U-box"/>
    <property type="match status" value="1"/>
</dbReference>
<accession>A0AAR2KV92</accession>
<evidence type="ECO:0000313" key="8">
    <source>
        <dbReference type="Proteomes" id="UP001501920"/>
    </source>
</evidence>
<dbReference type="PANTHER" id="PTHR25465">
    <property type="entry name" value="B-BOX DOMAIN CONTAINING"/>
    <property type="match status" value="1"/>
</dbReference>
<keyword evidence="3" id="KW-0862">Zinc</keyword>
<dbReference type="Gene3D" id="3.30.40.10">
    <property type="entry name" value="Zinc/RING finger domain, C3HC4 (zinc finger)"/>
    <property type="match status" value="1"/>
</dbReference>
<dbReference type="InterPro" id="IPR017907">
    <property type="entry name" value="Znf_RING_CS"/>
</dbReference>
<evidence type="ECO:0000256" key="4">
    <source>
        <dbReference type="PROSITE-ProRule" id="PRU00024"/>
    </source>
</evidence>
<dbReference type="PANTHER" id="PTHR25465:SF5">
    <property type="entry name" value="E3 UBIQUITIN_ISG15 LIGASE TRIM25-RELATED"/>
    <property type="match status" value="1"/>
</dbReference>
<dbReference type="Pfam" id="PF00643">
    <property type="entry name" value="zf-B_box"/>
    <property type="match status" value="1"/>
</dbReference>
<feature type="domain" description="RING-type" evidence="5">
    <location>
        <begin position="13"/>
        <end position="56"/>
    </location>
</feature>
<dbReference type="InterPro" id="IPR013083">
    <property type="entry name" value="Znf_RING/FYVE/PHD"/>
</dbReference>
<feature type="domain" description="B box-type" evidence="6">
    <location>
        <begin position="82"/>
        <end position="122"/>
    </location>
</feature>
<evidence type="ECO:0000256" key="2">
    <source>
        <dbReference type="ARBA" id="ARBA00022771"/>
    </source>
</evidence>
<dbReference type="PROSITE" id="PS00518">
    <property type="entry name" value="ZF_RING_1"/>
    <property type="match status" value="1"/>
</dbReference>
<keyword evidence="8" id="KW-1185">Reference proteome</keyword>
<dbReference type="CDD" id="cd19769">
    <property type="entry name" value="Bbox2_TRIM16-like"/>
    <property type="match status" value="1"/>
</dbReference>
<dbReference type="PROSITE" id="PS50089">
    <property type="entry name" value="ZF_RING_2"/>
    <property type="match status" value="1"/>
</dbReference>
<dbReference type="InterPro" id="IPR001841">
    <property type="entry name" value="Znf_RING"/>
</dbReference>
<dbReference type="Proteomes" id="UP001501920">
    <property type="component" value="Chromosome 6"/>
</dbReference>
<evidence type="ECO:0000313" key="7">
    <source>
        <dbReference type="Ensembl" id="ENSPNAP00000068190.1"/>
    </source>
</evidence>
<evidence type="ECO:0000259" key="5">
    <source>
        <dbReference type="PROSITE" id="PS50089"/>
    </source>
</evidence>
<dbReference type="InterPro" id="IPR000315">
    <property type="entry name" value="Znf_B-box"/>
</dbReference>
<reference evidence="7" key="3">
    <citation type="submission" date="2025-09" db="UniProtKB">
        <authorList>
            <consortium name="Ensembl"/>
        </authorList>
    </citation>
    <scope>IDENTIFICATION</scope>
</reference>
<dbReference type="Gene3D" id="3.30.160.60">
    <property type="entry name" value="Classic Zinc Finger"/>
    <property type="match status" value="1"/>
</dbReference>
<dbReference type="Pfam" id="PF15227">
    <property type="entry name" value="zf-C3HC4_4"/>
    <property type="match status" value="1"/>
</dbReference>
<dbReference type="AlphaFoldDB" id="A0AAR2KV92"/>
<dbReference type="GeneTree" id="ENSGT01150000286899"/>
<proteinExistence type="predicted"/>
<keyword evidence="1" id="KW-0479">Metal-binding</keyword>
<dbReference type="GO" id="GO:0008270">
    <property type="term" value="F:zinc ion binding"/>
    <property type="evidence" value="ECO:0007669"/>
    <property type="project" value="UniProtKB-KW"/>
</dbReference>
<dbReference type="Ensembl" id="ENSPNAT00000049261.1">
    <property type="protein sequence ID" value="ENSPNAP00000068190.1"/>
    <property type="gene ID" value="ENSPNAG00000036084.1"/>
</dbReference>
<dbReference type="SMART" id="SM00184">
    <property type="entry name" value="RING"/>
    <property type="match status" value="1"/>
</dbReference>
<protein>
    <submittedName>
        <fullName evidence="7">Uncharacterized protein</fullName>
    </submittedName>
</protein>
<dbReference type="SMART" id="SM00336">
    <property type="entry name" value="BBOX"/>
    <property type="match status" value="1"/>
</dbReference>
<organism evidence="7 8">
    <name type="scientific">Pygocentrus nattereri</name>
    <name type="common">Red-bellied piranha</name>
    <dbReference type="NCBI Taxonomy" id="42514"/>
    <lineage>
        <taxon>Eukaryota</taxon>
        <taxon>Metazoa</taxon>
        <taxon>Chordata</taxon>
        <taxon>Craniata</taxon>
        <taxon>Vertebrata</taxon>
        <taxon>Euteleostomi</taxon>
        <taxon>Actinopterygii</taxon>
        <taxon>Neopterygii</taxon>
        <taxon>Teleostei</taxon>
        <taxon>Ostariophysi</taxon>
        <taxon>Characiformes</taxon>
        <taxon>Characoidei</taxon>
        <taxon>Pygocentrus</taxon>
    </lineage>
</organism>
<evidence type="ECO:0000256" key="1">
    <source>
        <dbReference type="ARBA" id="ARBA00022723"/>
    </source>
</evidence>
<evidence type="ECO:0000259" key="6">
    <source>
        <dbReference type="PROSITE" id="PS50119"/>
    </source>
</evidence>
<sequence length="317" mass="36190">MAEGGLSVDQFSCPVCLELLKDPVAIQCGHSFCKVCINGCWDQEDLKGVYSCPQCRRPFAQRPVVGKNTMLAEVVEKLKMMEKLKICSEHERLLEVYCRTDQQCICMLCTMDDHRGHDTVSAAAERAEKQVRTQYKPLLLMTTHQENVARHRLAEISRMSLKKTLLGWQQVLLQNLYVPFSINGAFTDVQVTPAMGTNPPPHHQRYWLLNFALKTIPTVLFLFGPEDTTSMISRNSVKCGRVRPQDTFPLCVSPSQMSSAQRRRRRFWVVLICGFALHGRVLTCTCRWSDELSSLTVVFRSVPEPMWEYPLQNDVGF</sequence>
<evidence type="ECO:0000256" key="3">
    <source>
        <dbReference type="ARBA" id="ARBA00022833"/>
    </source>
</evidence>
<dbReference type="InterPro" id="IPR051051">
    <property type="entry name" value="E3_ubiq-ligase_TRIM/RNF"/>
</dbReference>
<reference evidence="7 8" key="1">
    <citation type="submission" date="2020-10" db="EMBL/GenBank/DDBJ databases">
        <title>Pygocentrus nattereri (red-bellied piranha) genome, fPygNat1, primary haplotype.</title>
        <authorList>
            <person name="Myers G."/>
            <person name="Meyer A."/>
            <person name="Karagic N."/>
            <person name="Pippel M."/>
            <person name="Winkler S."/>
            <person name="Tracey A."/>
            <person name="Wood J."/>
            <person name="Formenti G."/>
            <person name="Howe K."/>
            <person name="Fedrigo O."/>
            <person name="Jarvis E.D."/>
        </authorList>
    </citation>
    <scope>NUCLEOTIDE SEQUENCE [LARGE SCALE GENOMIC DNA]</scope>
</reference>
<reference evidence="7" key="2">
    <citation type="submission" date="2025-08" db="UniProtKB">
        <authorList>
            <consortium name="Ensembl"/>
        </authorList>
    </citation>
    <scope>IDENTIFICATION</scope>
</reference>
<keyword evidence="2 4" id="KW-0863">Zinc-finger</keyword>
<name>A0AAR2KV92_PYGNA</name>
<dbReference type="SUPFAM" id="SSF57845">
    <property type="entry name" value="B-box zinc-binding domain"/>
    <property type="match status" value="1"/>
</dbReference>